<dbReference type="Proteomes" id="UP000007800">
    <property type="component" value="Unassembled WGS sequence"/>
</dbReference>
<gene>
    <name evidence="1" type="ORF">Pmar_PMAR004936</name>
</gene>
<proteinExistence type="predicted"/>
<feature type="non-terminal residue" evidence="1">
    <location>
        <position position="1"/>
    </location>
</feature>
<evidence type="ECO:0000313" key="1">
    <source>
        <dbReference type="EMBL" id="EER10176.1"/>
    </source>
</evidence>
<dbReference type="InParanoid" id="C5KZB8"/>
<feature type="non-terminal residue" evidence="1">
    <location>
        <position position="51"/>
    </location>
</feature>
<name>C5KZB8_PERM5</name>
<dbReference type="AlphaFoldDB" id="C5KZB8"/>
<organism evidence="2">
    <name type="scientific">Perkinsus marinus (strain ATCC 50983 / TXsc)</name>
    <dbReference type="NCBI Taxonomy" id="423536"/>
    <lineage>
        <taxon>Eukaryota</taxon>
        <taxon>Sar</taxon>
        <taxon>Alveolata</taxon>
        <taxon>Perkinsozoa</taxon>
        <taxon>Perkinsea</taxon>
        <taxon>Perkinsida</taxon>
        <taxon>Perkinsidae</taxon>
        <taxon>Perkinsus</taxon>
    </lineage>
</organism>
<dbReference type="RefSeq" id="XP_002778381.1">
    <property type="nucleotide sequence ID" value="XM_002778335.1"/>
</dbReference>
<dbReference type="EMBL" id="GG677760">
    <property type="protein sequence ID" value="EER10176.1"/>
    <property type="molecule type" value="Genomic_DNA"/>
</dbReference>
<evidence type="ECO:0000313" key="2">
    <source>
        <dbReference type="Proteomes" id="UP000007800"/>
    </source>
</evidence>
<accession>C5KZB8</accession>
<keyword evidence="2" id="KW-1185">Reference proteome</keyword>
<dbReference type="GeneID" id="9038651"/>
<sequence length="51" mass="5663">PEGLSGASVYYLPIYSDRDKRPTAVLWMMDSGMDNCTSFTGWGCIEADQVQ</sequence>
<reference evidence="1 2" key="1">
    <citation type="submission" date="2008-07" db="EMBL/GenBank/DDBJ databases">
        <authorList>
            <person name="El-Sayed N."/>
            <person name="Caler E."/>
            <person name="Inman J."/>
            <person name="Amedeo P."/>
            <person name="Hass B."/>
            <person name="Wortman J."/>
        </authorList>
    </citation>
    <scope>NUCLEOTIDE SEQUENCE [LARGE SCALE GENOMIC DNA]</scope>
    <source>
        <strain evidence="2">ATCC 50983 / TXsc</strain>
    </source>
</reference>
<protein>
    <submittedName>
        <fullName evidence="1">Uncharacterized protein</fullName>
    </submittedName>
</protein>
<dbReference type="OrthoDB" id="783096at2759"/>